<keyword evidence="12" id="KW-1185">Reference proteome</keyword>
<evidence type="ECO:0000256" key="7">
    <source>
        <dbReference type="ARBA" id="ARBA00022842"/>
    </source>
</evidence>
<evidence type="ECO:0000313" key="12">
    <source>
        <dbReference type="Proteomes" id="UP000029443"/>
    </source>
</evidence>
<evidence type="ECO:0000313" key="11">
    <source>
        <dbReference type="EMBL" id="KGD62791.1"/>
    </source>
</evidence>
<dbReference type="InterPro" id="IPR020084">
    <property type="entry name" value="NUDIX_hydrolase_CS"/>
</dbReference>
<dbReference type="Pfam" id="PF09296">
    <property type="entry name" value="NUDIX-like"/>
    <property type="match status" value="1"/>
</dbReference>
<reference evidence="11 12" key="1">
    <citation type="submission" date="2012-09" db="EMBL/GenBank/DDBJ databases">
        <title>Genome Sequence of alkane-degrading Bacterium Alcanivorax jadensis T9.</title>
        <authorList>
            <person name="Lai Q."/>
            <person name="Shao Z."/>
        </authorList>
    </citation>
    <scope>NUCLEOTIDE SEQUENCE [LARGE SCALE GENOMIC DNA]</scope>
    <source>
        <strain evidence="11 12">T9</strain>
    </source>
</reference>
<dbReference type="InterPro" id="IPR049734">
    <property type="entry name" value="NudC-like_C"/>
</dbReference>
<dbReference type="InterPro" id="IPR015376">
    <property type="entry name" value="Znr_NADH_PPase"/>
</dbReference>
<evidence type="ECO:0000256" key="3">
    <source>
        <dbReference type="ARBA" id="ARBA00009595"/>
    </source>
</evidence>
<evidence type="ECO:0000256" key="9">
    <source>
        <dbReference type="ARBA" id="ARBA00023679"/>
    </source>
</evidence>
<evidence type="ECO:0000256" key="2">
    <source>
        <dbReference type="ARBA" id="ARBA00001947"/>
    </source>
</evidence>
<evidence type="ECO:0000256" key="4">
    <source>
        <dbReference type="ARBA" id="ARBA00012381"/>
    </source>
</evidence>
<dbReference type="Gene3D" id="3.90.79.20">
    <property type="match status" value="1"/>
</dbReference>
<dbReference type="RefSeq" id="WP_232221940.1">
    <property type="nucleotide sequence ID" value="NZ_ARXU01000001.1"/>
</dbReference>
<organism evidence="11 12">
    <name type="scientific">Alcanivorax jadensis T9</name>
    <dbReference type="NCBI Taxonomy" id="1177181"/>
    <lineage>
        <taxon>Bacteria</taxon>
        <taxon>Pseudomonadati</taxon>
        <taxon>Pseudomonadota</taxon>
        <taxon>Gammaproteobacteria</taxon>
        <taxon>Oceanospirillales</taxon>
        <taxon>Alcanivoracaceae</taxon>
        <taxon>Alcanivorax</taxon>
    </lineage>
</organism>
<dbReference type="InterPro" id="IPR015797">
    <property type="entry name" value="NUDIX_hydrolase-like_dom_sf"/>
</dbReference>
<accession>A0ABR4WGQ7</accession>
<comment type="cofactor">
    <cofactor evidence="1">
        <name>Mg(2+)</name>
        <dbReference type="ChEBI" id="CHEBI:18420"/>
    </cofactor>
</comment>
<dbReference type="EMBL" id="ARXU01000001">
    <property type="protein sequence ID" value="KGD62791.1"/>
    <property type="molecule type" value="Genomic_DNA"/>
</dbReference>
<comment type="caution">
    <text evidence="11">The sequence shown here is derived from an EMBL/GenBank/DDBJ whole genome shotgun (WGS) entry which is preliminary data.</text>
</comment>
<keyword evidence="5" id="KW-0479">Metal-binding</keyword>
<comment type="catalytic activity">
    <reaction evidence="9">
        <text>a 5'-end NAD(+)-phospho-ribonucleoside in mRNA + H2O = a 5'-end phospho-adenosine-phospho-ribonucleoside in mRNA + beta-nicotinamide D-ribonucleotide + 2 H(+)</text>
        <dbReference type="Rhea" id="RHEA:60876"/>
        <dbReference type="Rhea" id="RHEA-COMP:15698"/>
        <dbReference type="Rhea" id="RHEA-COMP:15719"/>
        <dbReference type="ChEBI" id="CHEBI:14649"/>
        <dbReference type="ChEBI" id="CHEBI:15377"/>
        <dbReference type="ChEBI" id="CHEBI:15378"/>
        <dbReference type="ChEBI" id="CHEBI:144029"/>
        <dbReference type="ChEBI" id="CHEBI:144051"/>
    </reaction>
    <physiologicalReaction direction="left-to-right" evidence="9">
        <dbReference type="Rhea" id="RHEA:60877"/>
    </physiologicalReaction>
</comment>
<dbReference type="Gene3D" id="3.90.79.10">
    <property type="entry name" value="Nucleoside Triphosphate Pyrophosphohydrolase"/>
    <property type="match status" value="1"/>
</dbReference>
<evidence type="ECO:0000259" key="10">
    <source>
        <dbReference type="PROSITE" id="PS51462"/>
    </source>
</evidence>
<dbReference type="CDD" id="cd03429">
    <property type="entry name" value="NUDIX_NADH_pyrophosphatase_Nudt13"/>
    <property type="match status" value="1"/>
</dbReference>
<dbReference type="Pfam" id="PF00293">
    <property type="entry name" value="NUDIX"/>
    <property type="match status" value="1"/>
</dbReference>
<comment type="cofactor">
    <cofactor evidence="2">
        <name>Zn(2+)</name>
        <dbReference type="ChEBI" id="CHEBI:29105"/>
    </cofactor>
</comment>
<dbReference type="PANTHER" id="PTHR42904:SF6">
    <property type="entry name" value="NAD-CAPPED RNA HYDROLASE NUDT12"/>
    <property type="match status" value="1"/>
</dbReference>
<evidence type="ECO:0000256" key="1">
    <source>
        <dbReference type="ARBA" id="ARBA00001946"/>
    </source>
</evidence>
<name>A0ABR4WGQ7_9GAMM</name>
<proteinExistence type="inferred from homology"/>
<dbReference type="PANTHER" id="PTHR42904">
    <property type="entry name" value="NUDIX HYDROLASE, NUDC SUBFAMILY"/>
    <property type="match status" value="1"/>
</dbReference>
<dbReference type="PROSITE" id="PS00893">
    <property type="entry name" value="NUDIX_BOX"/>
    <property type="match status" value="1"/>
</dbReference>
<keyword evidence="7" id="KW-0460">Magnesium</keyword>
<protein>
    <recommendedName>
        <fullName evidence="4">NAD(+) diphosphatase</fullName>
        <ecNumber evidence="4">3.6.1.22</ecNumber>
    </recommendedName>
</protein>
<gene>
    <name evidence="11" type="ORF">T9A_00111</name>
</gene>
<comment type="similarity">
    <text evidence="3">Belongs to the Nudix hydrolase family. NudC subfamily.</text>
</comment>
<dbReference type="InterPro" id="IPR050241">
    <property type="entry name" value="NAD-cap_RNA_hydrolase_NudC"/>
</dbReference>
<dbReference type="Proteomes" id="UP000029443">
    <property type="component" value="Unassembled WGS sequence"/>
</dbReference>
<dbReference type="InterPro" id="IPR000086">
    <property type="entry name" value="NUDIX_hydrolase_dom"/>
</dbReference>
<dbReference type="InterPro" id="IPR015375">
    <property type="entry name" value="NADH_PPase-like_N"/>
</dbReference>
<sequence>MTMIDLSSPEPKDAEHARCYVIHEQNILIAADQWQLPVMPAYMLRQHPHYFYLGLLNGEPCYVCELVNHELDDGSLQPVPLRQLISGGLDEPGFSMVSRALQFLSWQKNHRYCSRCGSLTEAHHRDLAMTCQACGYFQYPRITPCIITLVTRGEHALLGRSTRFPEGMYSCLAGFMEAGESAEQALAREVREESGIEVTNLEYLTSQSWPFPHSLMLGFHADYAGGEICIDDDEIVAADWFHYRSLPMIPPPGSIARTLIDHWVARFQ</sequence>
<dbReference type="EC" id="3.6.1.22" evidence="4"/>
<dbReference type="NCBIfam" id="NF001299">
    <property type="entry name" value="PRK00241.1"/>
    <property type="match status" value="1"/>
</dbReference>
<evidence type="ECO:0000256" key="6">
    <source>
        <dbReference type="ARBA" id="ARBA00022801"/>
    </source>
</evidence>
<keyword evidence="6" id="KW-0378">Hydrolase</keyword>
<evidence type="ECO:0000256" key="8">
    <source>
        <dbReference type="ARBA" id="ARBA00023027"/>
    </source>
</evidence>
<evidence type="ECO:0000256" key="5">
    <source>
        <dbReference type="ARBA" id="ARBA00022723"/>
    </source>
</evidence>
<dbReference type="PROSITE" id="PS51462">
    <property type="entry name" value="NUDIX"/>
    <property type="match status" value="1"/>
</dbReference>
<dbReference type="Pfam" id="PF09297">
    <property type="entry name" value="Zn_ribbon_NUD"/>
    <property type="match status" value="1"/>
</dbReference>
<feature type="domain" description="Nudix hydrolase" evidence="10">
    <location>
        <begin position="140"/>
        <end position="263"/>
    </location>
</feature>
<dbReference type="SUPFAM" id="SSF55811">
    <property type="entry name" value="Nudix"/>
    <property type="match status" value="2"/>
</dbReference>
<keyword evidence="8" id="KW-0520">NAD</keyword>